<dbReference type="EMBL" id="MU005610">
    <property type="protein sequence ID" value="KAF2678647.1"/>
    <property type="molecule type" value="Genomic_DNA"/>
</dbReference>
<reference evidence="2" key="1">
    <citation type="journal article" date="2020" name="Stud. Mycol.">
        <title>101 Dothideomycetes genomes: a test case for predicting lifestyles and emergence of pathogens.</title>
        <authorList>
            <person name="Haridas S."/>
            <person name="Albert R."/>
            <person name="Binder M."/>
            <person name="Bloem J."/>
            <person name="Labutti K."/>
            <person name="Salamov A."/>
            <person name="Andreopoulos B."/>
            <person name="Baker S."/>
            <person name="Barry K."/>
            <person name="Bills G."/>
            <person name="Bluhm B."/>
            <person name="Cannon C."/>
            <person name="Castanera R."/>
            <person name="Culley D."/>
            <person name="Daum C."/>
            <person name="Ezra D."/>
            <person name="Gonzalez J."/>
            <person name="Henrissat B."/>
            <person name="Kuo A."/>
            <person name="Liang C."/>
            <person name="Lipzen A."/>
            <person name="Lutzoni F."/>
            <person name="Magnuson J."/>
            <person name="Mondo S."/>
            <person name="Nolan M."/>
            <person name="Ohm R."/>
            <person name="Pangilinan J."/>
            <person name="Park H.-J."/>
            <person name="Ramirez L."/>
            <person name="Alfaro M."/>
            <person name="Sun H."/>
            <person name="Tritt A."/>
            <person name="Yoshinaga Y."/>
            <person name="Zwiers L.-H."/>
            <person name="Turgeon B."/>
            <person name="Goodwin S."/>
            <person name="Spatafora J."/>
            <person name="Crous P."/>
            <person name="Grigoriev I."/>
        </authorList>
    </citation>
    <scope>NUCLEOTIDE SEQUENCE</scope>
    <source>
        <strain evidence="2">CBS 122367</strain>
    </source>
</reference>
<keyword evidence="3" id="KW-1185">Reference proteome</keyword>
<gene>
    <name evidence="2" type="ORF">K458DRAFT_491055</name>
</gene>
<organism evidence="2 3">
    <name type="scientific">Lentithecium fluviatile CBS 122367</name>
    <dbReference type="NCBI Taxonomy" id="1168545"/>
    <lineage>
        <taxon>Eukaryota</taxon>
        <taxon>Fungi</taxon>
        <taxon>Dikarya</taxon>
        <taxon>Ascomycota</taxon>
        <taxon>Pezizomycotina</taxon>
        <taxon>Dothideomycetes</taxon>
        <taxon>Pleosporomycetidae</taxon>
        <taxon>Pleosporales</taxon>
        <taxon>Massarineae</taxon>
        <taxon>Lentitheciaceae</taxon>
        <taxon>Lentithecium</taxon>
    </lineage>
</organism>
<protein>
    <submittedName>
        <fullName evidence="2">Uncharacterized protein</fullName>
    </submittedName>
</protein>
<dbReference type="Proteomes" id="UP000799291">
    <property type="component" value="Unassembled WGS sequence"/>
</dbReference>
<sequence length="216" mass="24377">MDPHFQNALNHPMPSEFVSQAQIDIAQHWTPDQDCSLAAGVENPGISLPADQNQIGAATFSSSNTMENFNTEDFAAHQSDDTSIQPFVPFPDVEVFHDEPDYTRFPAEQNPLLFATNPISREAQSKSVPDNWERSIRSKRPLQPVERQNSNHHPVKRQRQTGSQYEGTAYGPHVQSRRRDVYPGVPLANCFSFRVQPELQRRKPTQCSGGFPCTRC</sequence>
<name>A0A6G1IK80_9PLEO</name>
<evidence type="ECO:0000313" key="2">
    <source>
        <dbReference type="EMBL" id="KAF2678647.1"/>
    </source>
</evidence>
<proteinExistence type="predicted"/>
<evidence type="ECO:0000256" key="1">
    <source>
        <dbReference type="SAM" id="MobiDB-lite"/>
    </source>
</evidence>
<feature type="region of interest" description="Disordered" evidence="1">
    <location>
        <begin position="118"/>
        <end position="178"/>
    </location>
</feature>
<dbReference type="AlphaFoldDB" id="A0A6G1IK80"/>
<evidence type="ECO:0000313" key="3">
    <source>
        <dbReference type="Proteomes" id="UP000799291"/>
    </source>
</evidence>
<accession>A0A6G1IK80</accession>